<comment type="catalytic activity">
    <reaction evidence="18">
        <text>ATP + H2O = ADP + phosphate + H(+)</text>
        <dbReference type="Rhea" id="RHEA:13065"/>
        <dbReference type="ChEBI" id="CHEBI:15377"/>
        <dbReference type="ChEBI" id="CHEBI:15378"/>
        <dbReference type="ChEBI" id="CHEBI:30616"/>
        <dbReference type="ChEBI" id="CHEBI:43474"/>
        <dbReference type="ChEBI" id="CHEBI:456216"/>
        <dbReference type="EC" id="5.6.2.3"/>
    </reaction>
</comment>
<dbReference type="GO" id="GO:0045951">
    <property type="term" value="P:positive regulation of mitotic recombination"/>
    <property type="evidence" value="ECO:0007669"/>
    <property type="project" value="TreeGrafter"/>
</dbReference>
<dbReference type="FunFam" id="3.40.50.300:FF:000135">
    <property type="entry name" value="DNA repair helicase RAD3, putative"/>
    <property type="match status" value="1"/>
</dbReference>
<evidence type="ECO:0000256" key="6">
    <source>
        <dbReference type="ARBA" id="ARBA00022741"/>
    </source>
</evidence>
<dbReference type="InterPro" id="IPR001945">
    <property type="entry name" value="RAD3/XPD"/>
</dbReference>
<dbReference type="InterPro" id="IPR006555">
    <property type="entry name" value="ATP-dep_Helicase_C"/>
</dbReference>
<dbReference type="InterPro" id="IPR010643">
    <property type="entry name" value="HBB"/>
</dbReference>
<evidence type="ECO:0000256" key="15">
    <source>
        <dbReference type="ARBA" id="ARBA00023235"/>
    </source>
</evidence>
<dbReference type="GO" id="GO:0051539">
    <property type="term" value="F:4 iron, 4 sulfur cluster binding"/>
    <property type="evidence" value="ECO:0007669"/>
    <property type="project" value="UniProtKB-KW"/>
</dbReference>
<keyword evidence="13" id="KW-0238">DNA-binding</keyword>
<sequence length="513" mass="58338">MVSREFSSDAIVVFDEAHNIDNICIESLTVELPMTALQEASQSLASLMNGVLRTKGRSAERLEQEYRRLMEDIAAVRASNQGASTDLAPSPILNLTDSDINAVIPEEIRKAEDFIAQLQAIVRYLKVKIRRTEGTIQEPHTRFLRDLGSDVGIGDLRWLRFSSDRLASLLRTLQVADWTTFRSLHKLTDLLSIGASFHQGFAVLIETLDDFTGELRPRLIFACLDASIAIRPVFEKFRNVVLTSGTLSPLDTYPNILSFRASIASSFNMTLDRPCVCPLIVTRGFDQQTFSSKFNERSNDGIIRNYGDLLVRFIAHVPDGVVAFFPSYLYMEEVLGRWAEWNILERLQVYKLLFIESQDSIEASMAIRNYRDACDSGRGALLLSVARGRAAEGIDLDHHYGRAVVLFGVPFQYTESRVLRARLEYLREAHQIAEDEFLIFDAMRQAAQCVGRVIRNKQDYGIMLLVDKRYQRIRLRSKLPQWITQFLLDPYLDLDPQSAIVIARKFLLLNART</sequence>
<evidence type="ECO:0000259" key="20">
    <source>
        <dbReference type="SMART" id="SM00491"/>
    </source>
</evidence>
<dbReference type="Pfam" id="PF06777">
    <property type="entry name" value="HBB"/>
    <property type="match status" value="1"/>
</dbReference>
<keyword evidence="9" id="KW-0347">Helicase</keyword>
<dbReference type="PANTHER" id="PTHR11472">
    <property type="entry name" value="DNA REPAIR DEAD HELICASE RAD3/XP-D SUBFAMILY MEMBER"/>
    <property type="match status" value="1"/>
</dbReference>
<dbReference type="Pfam" id="PF06733">
    <property type="entry name" value="DEAD_2"/>
    <property type="match status" value="1"/>
</dbReference>
<feature type="domain" description="ATP-dependent helicase C-terminal" evidence="20">
    <location>
        <begin position="328"/>
        <end position="472"/>
    </location>
</feature>
<evidence type="ECO:0000256" key="3">
    <source>
        <dbReference type="ARBA" id="ARBA00009146"/>
    </source>
</evidence>
<reference evidence="21" key="1">
    <citation type="submission" date="2021-01" db="EMBL/GenBank/DDBJ databases">
        <authorList>
            <person name="Corre E."/>
            <person name="Pelletier E."/>
            <person name="Niang G."/>
            <person name="Scheremetjew M."/>
            <person name="Finn R."/>
            <person name="Kale V."/>
            <person name="Holt S."/>
            <person name="Cochrane G."/>
            <person name="Meng A."/>
            <person name="Brown T."/>
            <person name="Cohen L."/>
        </authorList>
    </citation>
    <scope>NUCLEOTIDE SEQUENCE</scope>
    <source>
        <strain evidence="21">SAG 36.94</strain>
    </source>
</reference>
<dbReference type="GO" id="GO:0003684">
    <property type="term" value="F:damaged DNA binding"/>
    <property type="evidence" value="ECO:0007669"/>
    <property type="project" value="TreeGrafter"/>
</dbReference>
<evidence type="ECO:0000256" key="16">
    <source>
        <dbReference type="ARBA" id="ARBA00023242"/>
    </source>
</evidence>
<keyword evidence="4" id="KW-0004">4Fe-4S</keyword>
<dbReference type="GO" id="GO:0046872">
    <property type="term" value="F:metal ion binding"/>
    <property type="evidence" value="ECO:0007669"/>
    <property type="project" value="UniProtKB-KW"/>
</dbReference>
<evidence type="ECO:0000256" key="10">
    <source>
        <dbReference type="ARBA" id="ARBA00022840"/>
    </source>
</evidence>
<evidence type="ECO:0000256" key="5">
    <source>
        <dbReference type="ARBA" id="ARBA00022723"/>
    </source>
</evidence>
<keyword evidence="6" id="KW-0547">Nucleotide-binding</keyword>
<dbReference type="SMART" id="SM00491">
    <property type="entry name" value="HELICc2"/>
    <property type="match status" value="1"/>
</dbReference>
<dbReference type="PRINTS" id="PR00852">
    <property type="entry name" value="XRODRMPGMNTD"/>
</dbReference>
<evidence type="ECO:0000256" key="19">
    <source>
        <dbReference type="SAM" id="Coils"/>
    </source>
</evidence>
<evidence type="ECO:0000256" key="7">
    <source>
        <dbReference type="ARBA" id="ARBA00022763"/>
    </source>
</evidence>
<keyword evidence="5" id="KW-0479">Metal-binding</keyword>
<evidence type="ECO:0000256" key="17">
    <source>
        <dbReference type="ARBA" id="ARBA00044969"/>
    </source>
</evidence>
<keyword evidence="16" id="KW-0539">Nucleus</keyword>
<evidence type="ECO:0000256" key="18">
    <source>
        <dbReference type="ARBA" id="ARBA00048954"/>
    </source>
</evidence>
<dbReference type="NCBIfam" id="TIGR00604">
    <property type="entry name" value="rad3"/>
    <property type="match status" value="1"/>
</dbReference>
<protein>
    <recommendedName>
        <fullName evidence="17">DNA 5'-3' helicase</fullName>
        <ecNumber evidence="17">5.6.2.3</ecNumber>
    </recommendedName>
</protein>
<dbReference type="InterPro" id="IPR027417">
    <property type="entry name" value="P-loop_NTPase"/>
</dbReference>
<dbReference type="PANTHER" id="PTHR11472:SF1">
    <property type="entry name" value="GENERAL TRANSCRIPTION AND DNA REPAIR FACTOR IIH HELICASE SUBUNIT XPD"/>
    <property type="match status" value="1"/>
</dbReference>
<evidence type="ECO:0000256" key="4">
    <source>
        <dbReference type="ARBA" id="ARBA00022485"/>
    </source>
</evidence>
<dbReference type="InterPro" id="IPR013020">
    <property type="entry name" value="Rad3/Chl1-like"/>
</dbReference>
<evidence type="ECO:0000256" key="11">
    <source>
        <dbReference type="ARBA" id="ARBA00023004"/>
    </source>
</evidence>
<dbReference type="AlphaFoldDB" id="A0A7S1TH09"/>
<keyword evidence="11" id="KW-0408">Iron</keyword>
<dbReference type="Pfam" id="PF13307">
    <property type="entry name" value="Helicase_C_2"/>
    <property type="match status" value="1"/>
</dbReference>
<evidence type="ECO:0000256" key="13">
    <source>
        <dbReference type="ARBA" id="ARBA00023125"/>
    </source>
</evidence>
<dbReference type="EMBL" id="HBGH01015519">
    <property type="protein sequence ID" value="CAD9236564.1"/>
    <property type="molecule type" value="Transcribed_RNA"/>
</dbReference>
<evidence type="ECO:0000256" key="8">
    <source>
        <dbReference type="ARBA" id="ARBA00022801"/>
    </source>
</evidence>
<dbReference type="EC" id="5.6.2.3" evidence="17"/>
<dbReference type="InterPro" id="IPR002464">
    <property type="entry name" value="DNA/RNA_helicase_DEAH_CS"/>
</dbReference>
<comment type="subcellular location">
    <subcellularLocation>
        <location evidence="2">Nucleus</location>
    </subcellularLocation>
</comment>
<keyword evidence="8" id="KW-0378">Hydrolase</keyword>
<keyword evidence="10" id="KW-0067">ATP-binding</keyword>
<dbReference type="GO" id="GO:0016818">
    <property type="term" value="F:hydrolase activity, acting on acid anhydrides, in phosphorus-containing anhydrides"/>
    <property type="evidence" value="ECO:0007669"/>
    <property type="project" value="InterPro"/>
</dbReference>
<accession>A0A7S1TH09</accession>
<evidence type="ECO:0000313" key="21">
    <source>
        <dbReference type="EMBL" id="CAD9236564.1"/>
    </source>
</evidence>
<keyword evidence="19" id="KW-0175">Coiled coil</keyword>
<dbReference type="GO" id="GO:0005524">
    <property type="term" value="F:ATP binding"/>
    <property type="evidence" value="ECO:0007669"/>
    <property type="project" value="UniProtKB-KW"/>
</dbReference>
<dbReference type="GO" id="GO:0006289">
    <property type="term" value="P:nucleotide-excision repair"/>
    <property type="evidence" value="ECO:0007669"/>
    <property type="project" value="InterPro"/>
</dbReference>
<name>A0A7S1TH09_9RHOD</name>
<dbReference type="CDD" id="cd18788">
    <property type="entry name" value="SF2_C_XPD"/>
    <property type="match status" value="1"/>
</dbReference>
<gene>
    <name evidence="21" type="ORF">CCAE0312_LOCUS8660</name>
</gene>
<evidence type="ECO:0000256" key="1">
    <source>
        <dbReference type="ARBA" id="ARBA00001966"/>
    </source>
</evidence>
<dbReference type="PROSITE" id="PS00690">
    <property type="entry name" value="DEAH_ATP_HELICASE"/>
    <property type="match status" value="1"/>
</dbReference>
<dbReference type="Gene3D" id="1.10.275.40">
    <property type="match status" value="1"/>
</dbReference>
<evidence type="ECO:0000256" key="12">
    <source>
        <dbReference type="ARBA" id="ARBA00023014"/>
    </source>
</evidence>
<proteinExistence type="inferred from homology"/>
<dbReference type="FunFam" id="3.40.50.300:FF:000128">
    <property type="entry name" value="Putative DNA repair helicase RAD3"/>
    <property type="match status" value="1"/>
</dbReference>
<keyword evidence="7" id="KW-0227">DNA damage</keyword>
<keyword evidence="15" id="KW-0413">Isomerase</keyword>
<comment type="cofactor">
    <cofactor evidence="1">
        <name>[4Fe-4S] cluster</name>
        <dbReference type="ChEBI" id="CHEBI:49883"/>
    </cofactor>
</comment>
<dbReference type="GO" id="GO:0005634">
    <property type="term" value="C:nucleus"/>
    <property type="evidence" value="ECO:0007669"/>
    <property type="project" value="UniProtKB-SubCell"/>
</dbReference>
<keyword evidence="12" id="KW-0411">Iron-sulfur</keyword>
<organism evidence="21">
    <name type="scientific">Compsopogon caeruleus</name>
    <dbReference type="NCBI Taxonomy" id="31354"/>
    <lineage>
        <taxon>Eukaryota</taxon>
        <taxon>Rhodophyta</taxon>
        <taxon>Compsopogonophyceae</taxon>
        <taxon>Compsopogonales</taxon>
        <taxon>Compsopogonaceae</taxon>
        <taxon>Compsopogon</taxon>
    </lineage>
</organism>
<dbReference type="InterPro" id="IPR010614">
    <property type="entry name" value="RAD3-like_helicase_DEAD"/>
</dbReference>
<dbReference type="Gene3D" id="3.40.50.300">
    <property type="entry name" value="P-loop containing nucleotide triphosphate hydrolases"/>
    <property type="match status" value="2"/>
</dbReference>
<evidence type="ECO:0000256" key="9">
    <source>
        <dbReference type="ARBA" id="ARBA00022806"/>
    </source>
</evidence>
<evidence type="ECO:0000256" key="2">
    <source>
        <dbReference type="ARBA" id="ARBA00004123"/>
    </source>
</evidence>
<dbReference type="GO" id="GO:0006366">
    <property type="term" value="P:transcription by RNA polymerase II"/>
    <property type="evidence" value="ECO:0007669"/>
    <property type="project" value="TreeGrafter"/>
</dbReference>
<evidence type="ECO:0000256" key="14">
    <source>
        <dbReference type="ARBA" id="ARBA00023204"/>
    </source>
</evidence>
<comment type="similarity">
    <text evidence="3">Belongs to the helicase family. RAD3/XPD subfamily.</text>
</comment>
<feature type="coiled-coil region" evidence="19">
    <location>
        <begin position="52"/>
        <end position="79"/>
    </location>
</feature>
<dbReference type="GO" id="GO:0043139">
    <property type="term" value="F:5'-3' DNA helicase activity"/>
    <property type="evidence" value="ECO:0007669"/>
    <property type="project" value="UniProtKB-EC"/>
</dbReference>
<dbReference type="InterPro" id="IPR045028">
    <property type="entry name" value="DinG/Rad3-like"/>
</dbReference>
<keyword evidence="14" id="KW-0234">DNA repair</keyword>